<reference evidence="20 21" key="1">
    <citation type="submission" date="2022-11" db="UniProtKB">
        <authorList>
            <consortium name="WormBaseParasite"/>
        </authorList>
    </citation>
    <scope>IDENTIFICATION</scope>
</reference>
<keyword evidence="11 18" id="KW-1133">Transmembrane helix</keyword>
<evidence type="ECO:0000256" key="4">
    <source>
        <dbReference type="ARBA" id="ARBA00018632"/>
    </source>
</evidence>
<protein>
    <recommendedName>
        <fullName evidence="4">NADH dehydrogenase [ubiquinone] 1 beta subcomplex subunit 11, mitochondrial</fullName>
    </recommendedName>
    <alternativeName>
        <fullName evidence="15">Complex I-ESSS</fullName>
    </alternativeName>
    <alternativeName>
        <fullName evidence="14">NADH-ubiquinone oxidoreductase ESSS subunit</fullName>
    </alternativeName>
</protein>
<dbReference type="InterPro" id="IPR019329">
    <property type="entry name" value="NADH_UbQ_OxRdtase_ESSS_su"/>
</dbReference>
<evidence type="ECO:0000256" key="1">
    <source>
        <dbReference type="ARBA" id="ARBA00003195"/>
    </source>
</evidence>
<sequence length="211" mass="24234">MLLPSATSRILLLRRTLGALPTSGVRPRNSPLVYLSASASSSSHHGDEHHSHGHGHGHEDTAVERQSAEYRPGTDSYAYENPWPKLNKGRLDWLFGDGWRRPLAADEGGKMRREWISFGQNSYDEYKDWARWHWLSLIFITGVTMWFTWVIVFMKPDWPDSREWAIREAHFELARREAAGLPLISKDLIRPDKMEAQLPSDAELGDFQVVI</sequence>
<keyword evidence="6" id="KW-0679">Respiratory chain</keyword>
<evidence type="ECO:0000256" key="13">
    <source>
        <dbReference type="ARBA" id="ARBA00023136"/>
    </source>
</evidence>
<comment type="subunit">
    <text evidence="16">Complex I is composed of 45 different subunits. Interacts with BCAP31.</text>
</comment>
<accession>A0A914VQ40</accession>
<dbReference type="GO" id="GO:0005743">
    <property type="term" value="C:mitochondrial inner membrane"/>
    <property type="evidence" value="ECO:0007669"/>
    <property type="project" value="UniProtKB-SubCell"/>
</dbReference>
<evidence type="ECO:0000256" key="3">
    <source>
        <dbReference type="ARBA" id="ARBA00008915"/>
    </source>
</evidence>
<evidence type="ECO:0000256" key="6">
    <source>
        <dbReference type="ARBA" id="ARBA00022660"/>
    </source>
</evidence>
<feature type="region of interest" description="Disordered" evidence="17">
    <location>
        <begin position="36"/>
        <end position="67"/>
    </location>
</feature>
<keyword evidence="19" id="KW-1185">Reference proteome</keyword>
<keyword evidence="5" id="KW-0813">Transport</keyword>
<comment type="similarity">
    <text evidence="3">Belongs to the complex I NDUFB11 subunit family.</text>
</comment>
<dbReference type="AlphaFoldDB" id="A0A914VQ40"/>
<keyword evidence="13 18" id="KW-0472">Membrane</keyword>
<evidence type="ECO:0000256" key="15">
    <source>
        <dbReference type="ARBA" id="ARBA00031387"/>
    </source>
</evidence>
<keyword evidence="9" id="KW-0809">Transit peptide</keyword>
<evidence type="ECO:0000256" key="11">
    <source>
        <dbReference type="ARBA" id="ARBA00022989"/>
    </source>
</evidence>
<organism evidence="19 20">
    <name type="scientific">Plectus sambesii</name>
    <dbReference type="NCBI Taxonomy" id="2011161"/>
    <lineage>
        <taxon>Eukaryota</taxon>
        <taxon>Metazoa</taxon>
        <taxon>Ecdysozoa</taxon>
        <taxon>Nematoda</taxon>
        <taxon>Chromadorea</taxon>
        <taxon>Plectida</taxon>
        <taxon>Plectina</taxon>
        <taxon>Plectoidea</taxon>
        <taxon>Plectidae</taxon>
        <taxon>Plectus</taxon>
    </lineage>
</organism>
<evidence type="ECO:0000256" key="10">
    <source>
        <dbReference type="ARBA" id="ARBA00022982"/>
    </source>
</evidence>
<evidence type="ECO:0000256" key="12">
    <source>
        <dbReference type="ARBA" id="ARBA00023128"/>
    </source>
</evidence>
<dbReference type="PANTHER" id="PTHR13327">
    <property type="entry name" value="NADH-UBIQUINONE OXIDOREDUCTASE ESSS SUBUNIT, MITOCHONDRIAL PRECURSOR"/>
    <property type="match status" value="1"/>
</dbReference>
<proteinExistence type="inferred from homology"/>
<keyword evidence="12" id="KW-0496">Mitochondrion</keyword>
<evidence type="ECO:0000256" key="5">
    <source>
        <dbReference type="ARBA" id="ARBA00022448"/>
    </source>
</evidence>
<evidence type="ECO:0000256" key="8">
    <source>
        <dbReference type="ARBA" id="ARBA00022792"/>
    </source>
</evidence>
<keyword evidence="8" id="KW-0999">Mitochondrion inner membrane</keyword>
<dbReference type="WBParaSite" id="PSAMB.scaffold3255size19049.g20849.t1">
    <property type="protein sequence ID" value="PSAMB.scaffold3255size19049.g20849.t1"/>
    <property type="gene ID" value="PSAMB.scaffold3255size19049.g20849"/>
</dbReference>
<evidence type="ECO:0000313" key="21">
    <source>
        <dbReference type="WBParaSite" id="PSAMB.scaffold3255size19049.g20849.t1"/>
    </source>
</evidence>
<comment type="subcellular location">
    <subcellularLocation>
        <location evidence="2">Mitochondrion inner membrane</location>
        <topology evidence="2">Single-pass membrane protein</topology>
    </subcellularLocation>
</comment>
<evidence type="ECO:0000256" key="2">
    <source>
        <dbReference type="ARBA" id="ARBA00004434"/>
    </source>
</evidence>
<evidence type="ECO:0000256" key="16">
    <source>
        <dbReference type="ARBA" id="ARBA00046528"/>
    </source>
</evidence>
<evidence type="ECO:0000256" key="9">
    <source>
        <dbReference type="ARBA" id="ARBA00022946"/>
    </source>
</evidence>
<dbReference type="PANTHER" id="PTHR13327:SF0">
    <property type="entry name" value="NADH DEHYDROGENASE [UBIQUINONE] 1 BETA SUBCOMPLEX SUBUNIT 11, MITOCHONDRIAL"/>
    <property type="match status" value="1"/>
</dbReference>
<dbReference type="WBParaSite" id="PSAMB.scaffold2287size24108.g17123.t1">
    <property type="protein sequence ID" value="PSAMB.scaffold2287size24108.g17123.t1"/>
    <property type="gene ID" value="PSAMB.scaffold2287size24108.g17123"/>
</dbReference>
<dbReference type="Pfam" id="PF10183">
    <property type="entry name" value="ESSS"/>
    <property type="match status" value="1"/>
</dbReference>
<comment type="function">
    <text evidence="1">Accessory subunit of the mitochondrial membrane respiratory chain NADH dehydrogenase (Complex I), that is believed not to be involved in catalysis. Complex I functions in the transfer of electrons from NADH to the respiratory chain. The immediate electron acceptor for the enzyme is believed to be ubiquinone.</text>
</comment>
<name>A0A914VQ40_9BILA</name>
<feature type="compositionally biased region" description="Basic and acidic residues" evidence="17">
    <location>
        <begin position="44"/>
        <end position="67"/>
    </location>
</feature>
<dbReference type="Proteomes" id="UP000887566">
    <property type="component" value="Unplaced"/>
</dbReference>
<keyword evidence="10" id="KW-0249">Electron transport</keyword>
<evidence type="ECO:0000256" key="17">
    <source>
        <dbReference type="SAM" id="MobiDB-lite"/>
    </source>
</evidence>
<keyword evidence="7 18" id="KW-0812">Transmembrane</keyword>
<evidence type="ECO:0000256" key="18">
    <source>
        <dbReference type="SAM" id="Phobius"/>
    </source>
</evidence>
<evidence type="ECO:0000256" key="7">
    <source>
        <dbReference type="ARBA" id="ARBA00022692"/>
    </source>
</evidence>
<evidence type="ECO:0000256" key="14">
    <source>
        <dbReference type="ARBA" id="ARBA00030753"/>
    </source>
</evidence>
<feature type="transmembrane region" description="Helical" evidence="18">
    <location>
        <begin position="132"/>
        <end position="154"/>
    </location>
</feature>
<evidence type="ECO:0000313" key="19">
    <source>
        <dbReference type="Proteomes" id="UP000887566"/>
    </source>
</evidence>
<evidence type="ECO:0000313" key="20">
    <source>
        <dbReference type="WBParaSite" id="PSAMB.scaffold2287size24108.g17123.t1"/>
    </source>
</evidence>